<keyword evidence="9" id="KW-1185">Reference proteome</keyword>
<proteinExistence type="predicted"/>
<gene>
    <name evidence="6" type="ORF">HXX08_11665</name>
    <name evidence="7" type="ORF">OZ401_001676</name>
</gene>
<keyword evidence="2" id="KW-0238">DNA-binding</keyword>
<keyword evidence="3" id="KW-0804">Transcription</keyword>
<dbReference type="Pfam" id="PF13545">
    <property type="entry name" value="HTH_Crp_2"/>
    <property type="match status" value="1"/>
</dbReference>
<dbReference type="RefSeq" id="WP_341467784.1">
    <property type="nucleotide sequence ID" value="NZ_CP128399.1"/>
</dbReference>
<dbReference type="InterPro" id="IPR018335">
    <property type="entry name" value="Tscrpt_reg_HTH_Crp-type_CS"/>
</dbReference>
<dbReference type="PANTHER" id="PTHR24567:SF74">
    <property type="entry name" value="HTH-TYPE TRANSCRIPTIONAL REGULATOR ARCR"/>
    <property type="match status" value="1"/>
</dbReference>
<dbReference type="InterPro" id="IPR014710">
    <property type="entry name" value="RmlC-like_jellyroll"/>
</dbReference>
<organism evidence="6 8">
    <name type="scientific">Candidatus Chlorohelix allophototropha</name>
    <dbReference type="NCBI Taxonomy" id="3003348"/>
    <lineage>
        <taxon>Bacteria</taxon>
        <taxon>Bacillati</taxon>
        <taxon>Chloroflexota</taxon>
        <taxon>Chloroflexia</taxon>
        <taxon>Candidatus Chloroheliales</taxon>
        <taxon>Candidatus Chloroheliaceae</taxon>
        <taxon>Candidatus Chlorohelix</taxon>
    </lineage>
</organism>
<dbReference type="InterPro" id="IPR050397">
    <property type="entry name" value="Env_Response_Regulators"/>
</dbReference>
<dbReference type="SMART" id="SM00100">
    <property type="entry name" value="cNMP"/>
    <property type="match status" value="1"/>
</dbReference>
<dbReference type="CDD" id="cd00038">
    <property type="entry name" value="CAP_ED"/>
    <property type="match status" value="1"/>
</dbReference>
<dbReference type="EMBL" id="CP128399">
    <property type="protein sequence ID" value="WJW65896.1"/>
    <property type="molecule type" value="Genomic_DNA"/>
</dbReference>
<name>A0A8T7LZQ1_9CHLR</name>
<evidence type="ECO:0000256" key="1">
    <source>
        <dbReference type="ARBA" id="ARBA00023015"/>
    </source>
</evidence>
<dbReference type="Gene3D" id="1.10.10.10">
    <property type="entry name" value="Winged helix-like DNA-binding domain superfamily/Winged helix DNA-binding domain"/>
    <property type="match status" value="1"/>
</dbReference>
<evidence type="ECO:0000313" key="6">
    <source>
        <dbReference type="EMBL" id="NWJ46527.1"/>
    </source>
</evidence>
<dbReference type="InterPro" id="IPR036388">
    <property type="entry name" value="WH-like_DNA-bd_sf"/>
</dbReference>
<dbReference type="PROSITE" id="PS00042">
    <property type="entry name" value="HTH_CRP_1"/>
    <property type="match status" value="1"/>
</dbReference>
<evidence type="ECO:0000256" key="3">
    <source>
        <dbReference type="ARBA" id="ARBA00023163"/>
    </source>
</evidence>
<dbReference type="Proteomes" id="UP000521676">
    <property type="component" value="Unassembled WGS sequence"/>
</dbReference>
<evidence type="ECO:0000313" key="9">
    <source>
        <dbReference type="Proteomes" id="UP001431572"/>
    </source>
</evidence>
<dbReference type="GO" id="GO:0003677">
    <property type="term" value="F:DNA binding"/>
    <property type="evidence" value="ECO:0007669"/>
    <property type="project" value="UniProtKB-KW"/>
</dbReference>
<evidence type="ECO:0000313" key="7">
    <source>
        <dbReference type="EMBL" id="WJW65896.1"/>
    </source>
</evidence>
<protein>
    <submittedName>
        <fullName evidence="6">Crp/Fnr family transcriptional regulator</fullName>
    </submittedName>
</protein>
<accession>A0A8T7LZQ1</accession>
<feature type="domain" description="HTH crp-type" evidence="5">
    <location>
        <begin position="291"/>
        <end position="364"/>
    </location>
</feature>
<dbReference type="PROSITE" id="PS51063">
    <property type="entry name" value="HTH_CRP_2"/>
    <property type="match status" value="1"/>
</dbReference>
<evidence type="ECO:0000256" key="2">
    <source>
        <dbReference type="ARBA" id="ARBA00023125"/>
    </source>
</evidence>
<dbReference type="Proteomes" id="UP001431572">
    <property type="component" value="Chromosome 1"/>
</dbReference>
<feature type="domain" description="Cyclic nucleotide-binding" evidence="4">
    <location>
        <begin position="157"/>
        <end position="277"/>
    </location>
</feature>
<sequence length="371" mass="42458">MVAEELARALAEAKPIFRKKWASLIDQRGYGFEVAKFDADVRKRHMSLWEQLIRALRTARYDEYLVILEKEGRLQARASTRIEAVVGQMSTMMNMMWDIISNTHMVEQNPGLLKPITERFNILRSRAEGAILNGFIDENRIIQDELAAESAESRRLRLERSSLQELVKSVHAFRLVRYSENQKIFQPGDNRAILYFVMMGRVRLYEILPDGRAITLSILSLNDVFAQSSNQNSYFHDVYAEAMSDSIVACIQESALDTLMEQSPTLASRIIYSFSQQLSQSQILIEGLLGRDVSLRLVNILLKLATEFGVENQNSVVIELGLTHQELADMIGSNRVTVTRKLLELQRKKLINVQNRTIQILDRRALQELVA</sequence>
<evidence type="ECO:0000259" key="5">
    <source>
        <dbReference type="PROSITE" id="PS51063"/>
    </source>
</evidence>
<dbReference type="GO" id="GO:0003700">
    <property type="term" value="F:DNA-binding transcription factor activity"/>
    <property type="evidence" value="ECO:0007669"/>
    <property type="project" value="InterPro"/>
</dbReference>
<dbReference type="InterPro" id="IPR018490">
    <property type="entry name" value="cNMP-bd_dom_sf"/>
</dbReference>
<dbReference type="InterPro" id="IPR012318">
    <property type="entry name" value="HTH_CRP"/>
</dbReference>
<keyword evidence="1" id="KW-0805">Transcription regulation</keyword>
<evidence type="ECO:0000313" key="8">
    <source>
        <dbReference type="Proteomes" id="UP000521676"/>
    </source>
</evidence>
<dbReference type="SUPFAM" id="SSF51206">
    <property type="entry name" value="cAMP-binding domain-like"/>
    <property type="match status" value="1"/>
</dbReference>
<evidence type="ECO:0000259" key="4">
    <source>
        <dbReference type="PROSITE" id="PS50042"/>
    </source>
</evidence>
<dbReference type="AlphaFoldDB" id="A0A8T7LZQ1"/>
<dbReference type="SUPFAM" id="SSF46785">
    <property type="entry name" value="Winged helix' DNA-binding domain"/>
    <property type="match status" value="1"/>
</dbReference>
<reference evidence="7" key="2">
    <citation type="journal article" date="2024" name="Nature">
        <title>Anoxygenic phototroph of the Chloroflexota uses a type I reaction centre.</title>
        <authorList>
            <person name="Tsuji J.M."/>
            <person name="Shaw N.A."/>
            <person name="Nagashima S."/>
            <person name="Venkiteswaran J.J."/>
            <person name="Schiff S.L."/>
            <person name="Watanabe T."/>
            <person name="Fukui M."/>
            <person name="Hanada S."/>
            <person name="Tank M."/>
            <person name="Neufeld J.D."/>
        </authorList>
    </citation>
    <scope>NUCLEOTIDE SEQUENCE</scope>
    <source>
        <strain evidence="7">L227-S17</strain>
    </source>
</reference>
<dbReference type="SMART" id="SM00419">
    <property type="entry name" value="HTH_CRP"/>
    <property type="match status" value="1"/>
</dbReference>
<dbReference type="InterPro" id="IPR036390">
    <property type="entry name" value="WH_DNA-bd_sf"/>
</dbReference>
<reference evidence="6 8" key="1">
    <citation type="submission" date="2020-06" db="EMBL/GenBank/DDBJ databases">
        <title>Anoxygenic phototrophic Chloroflexota member uses a Type I reaction center.</title>
        <authorList>
            <person name="Tsuji J.M."/>
            <person name="Shaw N.A."/>
            <person name="Nagashima S."/>
            <person name="Venkiteswaran J."/>
            <person name="Schiff S.L."/>
            <person name="Hanada S."/>
            <person name="Tank M."/>
            <person name="Neufeld J.D."/>
        </authorList>
    </citation>
    <scope>NUCLEOTIDE SEQUENCE [LARGE SCALE GENOMIC DNA]</scope>
    <source>
        <strain evidence="6">L227-S17</strain>
    </source>
</reference>
<dbReference type="InterPro" id="IPR000595">
    <property type="entry name" value="cNMP-bd_dom"/>
</dbReference>
<dbReference type="GO" id="GO:0005829">
    <property type="term" value="C:cytosol"/>
    <property type="evidence" value="ECO:0007669"/>
    <property type="project" value="TreeGrafter"/>
</dbReference>
<dbReference type="PANTHER" id="PTHR24567">
    <property type="entry name" value="CRP FAMILY TRANSCRIPTIONAL REGULATORY PROTEIN"/>
    <property type="match status" value="1"/>
</dbReference>
<dbReference type="PROSITE" id="PS50042">
    <property type="entry name" value="CNMP_BINDING_3"/>
    <property type="match status" value="1"/>
</dbReference>
<dbReference type="EMBL" id="JACATZ010000001">
    <property type="protein sequence ID" value="NWJ46527.1"/>
    <property type="molecule type" value="Genomic_DNA"/>
</dbReference>
<dbReference type="Gene3D" id="2.60.120.10">
    <property type="entry name" value="Jelly Rolls"/>
    <property type="match status" value="1"/>
</dbReference>
<dbReference type="Pfam" id="PF00027">
    <property type="entry name" value="cNMP_binding"/>
    <property type="match status" value="1"/>
</dbReference>